<gene>
    <name evidence="1" type="ORF">AOQ84DRAFT_224394</name>
</gene>
<protein>
    <submittedName>
        <fullName evidence="1">Uncharacterized protein</fullName>
    </submittedName>
</protein>
<proteinExistence type="predicted"/>
<reference evidence="1 2" key="1">
    <citation type="journal article" date="2016" name="Nat. Commun.">
        <title>Ectomycorrhizal ecology is imprinted in the genome of the dominant symbiotic fungus Cenococcum geophilum.</title>
        <authorList>
            <consortium name="DOE Joint Genome Institute"/>
            <person name="Peter M."/>
            <person name="Kohler A."/>
            <person name="Ohm R.A."/>
            <person name="Kuo A."/>
            <person name="Krutzmann J."/>
            <person name="Morin E."/>
            <person name="Arend M."/>
            <person name="Barry K.W."/>
            <person name="Binder M."/>
            <person name="Choi C."/>
            <person name="Clum A."/>
            <person name="Copeland A."/>
            <person name="Grisel N."/>
            <person name="Haridas S."/>
            <person name="Kipfer T."/>
            <person name="LaButti K."/>
            <person name="Lindquist E."/>
            <person name="Lipzen A."/>
            <person name="Maire R."/>
            <person name="Meier B."/>
            <person name="Mihaltcheva S."/>
            <person name="Molinier V."/>
            <person name="Murat C."/>
            <person name="Poggeler S."/>
            <person name="Quandt C.A."/>
            <person name="Sperisen C."/>
            <person name="Tritt A."/>
            <person name="Tisserant E."/>
            <person name="Crous P.W."/>
            <person name="Henrissat B."/>
            <person name="Nehls U."/>
            <person name="Egli S."/>
            <person name="Spatafora J.W."/>
            <person name="Grigoriev I.V."/>
            <person name="Martin F.M."/>
        </authorList>
    </citation>
    <scope>NUCLEOTIDE SEQUENCE [LARGE SCALE GENOMIC DNA]</scope>
    <source>
        <strain evidence="1 2">CBS 207.34</strain>
    </source>
</reference>
<name>A0A8E2EVW5_9PEZI</name>
<dbReference type="Proteomes" id="UP000250140">
    <property type="component" value="Unassembled WGS sequence"/>
</dbReference>
<organism evidence="1 2">
    <name type="scientific">Glonium stellatum</name>
    <dbReference type="NCBI Taxonomy" id="574774"/>
    <lineage>
        <taxon>Eukaryota</taxon>
        <taxon>Fungi</taxon>
        <taxon>Dikarya</taxon>
        <taxon>Ascomycota</taxon>
        <taxon>Pezizomycotina</taxon>
        <taxon>Dothideomycetes</taxon>
        <taxon>Pleosporomycetidae</taxon>
        <taxon>Gloniales</taxon>
        <taxon>Gloniaceae</taxon>
        <taxon>Glonium</taxon>
    </lineage>
</organism>
<evidence type="ECO:0000313" key="2">
    <source>
        <dbReference type="Proteomes" id="UP000250140"/>
    </source>
</evidence>
<accession>A0A8E2EVW5</accession>
<keyword evidence="2" id="KW-1185">Reference proteome</keyword>
<dbReference type="SUPFAM" id="SSF48403">
    <property type="entry name" value="Ankyrin repeat"/>
    <property type="match status" value="1"/>
</dbReference>
<dbReference type="OrthoDB" id="194358at2759"/>
<dbReference type="EMBL" id="KV750180">
    <property type="protein sequence ID" value="OCL05902.1"/>
    <property type="molecule type" value="Genomic_DNA"/>
</dbReference>
<dbReference type="InterPro" id="IPR036770">
    <property type="entry name" value="Ankyrin_rpt-contain_sf"/>
</dbReference>
<sequence length="400" mass="44680">MSLATYAVRRLAMLLPPSQYLYRVNLQDIAMVLPFRFCIDEMVTAGYNLLKKVGLINPERPRWTGKFSSLLSPRALESILESESVTEAMVLKLLRAKTLALQPYERPGVACKLLRSAINKFWIELTRLLIGAGAPVEQGVSPAAGVLRYMAQLWNEESAHSTNIGDSFKAVSPALYETIDTMVPNLETLRILLNAGVSSESENDKGPIAIFAAAYVNKTTKSPGPLFGFDANPDNSGKEGYPSVLRTLRDTSCEKFVFFLNHGADLNGPRNHGNSVIAANILYHFEEERFAEAISTADFTGKAALHLPAASENTSTFEMLIDPQQVLRPELNLWRALTIEREDHRIEKNSENSEIATEKRMTQKELRYAESIRAVPPFLRKPYAYISKPEEVMLTIRDAQ</sequence>
<dbReference type="AlphaFoldDB" id="A0A8E2EVW5"/>
<evidence type="ECO:0000313" key="1">
    <source>
        <dbReference type="EMBL" id="OCL05902.1"/>
    </source>
</evidence>